<dbReference type="EMBL" id="JAVRHR010000023">
    <property type="protein sequence ID" value="MDT0608634.1"/>
    <property type="molecule type" value="Genomic_DNA"/>
</dbReference>
<accession>A0ABU3AEM3</accession>
<feature type="non-terminal residue" evidence="1">
    <location>
        <position position="67"/>
    </location>
</feature>
<gene>
    <name evidence="1" type="ORF">RM706_16485</name>
</gene>
<dbReference type="InterPro" id="IPR038081">
    <property type="entry name" value="CalX-like_sf"/>
</dbReference>
<reference evidence="1 2" key="1">
    <citation type="submission" date="2023-09" db="EMBL/GenBank/DDBJ databases">
        <authorList>
            <person name="Rey-Velasco X."/>
        </authorList>
    </citation>
    <scope>NUCLEOTIDE SEQUENCE [LARGE SCALE GENOMIC DNA]</scope>
    <source>
        <strain evidence="1 2">F388</strain>
    </source>
</reference>
<dbReference type="Gene3D" id="2.60.40.2030">
    <property type="match status" value="1"/>
</dbReference>
<evidence type="ECO:0000313" key="1">
    <source>
        <dbReference type="EMBL" id="MDT0608634.1"/>
    </source>
</evidence>
<evidence type="ECO:0000313" key="2">
    <source>
        <dbReference type="Proteomes" id="UP001255246"/>
    </source>
</evidence>
<proteinExistence type="predicted"/>
<name>A0ABU3AEM3_9FLAO</name>
<dbReference type="Proteomes" id="UP001255246">
    <property type="component" value="Unassembled WGS sequence"/>
</dbReference>
<comment type="caution">
    <text evidence="1">The sequence shown here is derived from an EMBL/GenBank/DDBJ whole genome shotgun (WGS) entry which is preliminary data.</text>
</comment>
<keyword evidence="2" id="KW-1185">Reference proteome</keyword>
<evidence type="ECO:0008006" key="3">
    <source>
        <dbReference type="Google" id="ProtNLM"/>
    </source>
</evidence>
<dbReference type="RefSeq" id="WP_311353367.1">
    <property type="nucleotide sequence ID" value="NZ_JAVRHR010000023.1"/>
</dbReference>
<protein>
    <recommendedName>
        <fullName evidence="3">RapA2 cadherin-like domain-containing protein</fullName>
    </recommendedName>
</protein>
<sequence length="67" mass="6622">GSNTGTINVTTLTDVLIEDDETINGEIANLTGAPAGVTIGTANATGTITDDDGNDPTEGIAVADFTV</sequence>
<feature type="non-terminal residue" evidence="1">
    <location>
        <position position="1"/>
    </location>
</feature>
<dbReference type="SUPFAM" id="SSF141072">
    <property type="entry name" value="CalX-like"/>
    <property type="match status" value="1"/>
</dbReference>
<organism evidence="1 2">
    <name type="scientific">Croceitalea rosinachiae</name>
    <dbReference type="NCBI Taxonomy" id="3075596"/>
    <lineage>
        <taxon>Bacteria</taxon>
        <taxon>Pseudomonadati</taxon>
        <taxon>Bacteroidota</taxon>
        <taxon>Flavobacteriia</taxon>
        <taxon>Flavobacteriales</taxon>
        <taxon>Flavobacteriaceae</taxon>
        <taxon>Croceitalea</taxon>
    </lineage>
</organism>